<feature type="domain" description="SbsA Ig-like" evidence="2">
    <location>
        <begin position="151"/>
        <end position="252"/>
    </location>
</feature>
<proteinExistence type="predicted"/>
<evidence type="ECO:0000259" key="2">
    <source>
        <dbReference type="Pfam" id="PF13205"/>
    </source>
</evidence>
<dbReference type="Gene3D" id="2.60.40.3440">
    <property type="match status" value="1"/>
</dbReference>
<organism evidence="3 4">
    <name type="scientific">Kouleothrix aurantiaca</name>
    <dbReference type="NCBI Taxonomy" id="186479"/>
    <lineage>
        <taxon>Bacteria</taxon>
        <taxon>Bacillati</taxon>
        <taxon>Chloroflexota</taxon>
        <taxon>Chloroflexia</taxon>
        <taxon>Chloroflexales</taxon>
        <taxon>Roseiflexineae</taxon>
        <taxon>Roseiflexaceae</taxon>
        <taxon>Kouleothrix</taxon>
    </lineage>
</organism>
<dbReference type="AlphaFoldDB" id="A0A0P9CXZ8"/>
<keyword evidence="1" id="KW-0732">Signal</keyword>
<sequence length="599" mass="58454">LAPAANLPEGASCTATVVAAQIHDTDSADPPDTMAANEVFSFSTDAAPAVTSTSPINGTNGVAIDSTLTITFSESVNATTSSFTLSCGGTGQSFTLSASPASVYTLTPTASLPANTLCTATVLAAQIHDSDSADPPDTMAADEVFSFSTDAAPTVTSTSPITSTTSVTFTSNIVVNFSESVSATTSSFTLSCDGSSQSFTLSVSPATSFTLNPTSDLAPGSICTVTVLAAQVHDSDSADPPDTMAANYILSFAVAPNAVNDSHSGVGNTLLEVGVTPSGAPALKRTGSLLDNDISASALAVTAGTVASTQGGSATINADGSFSYLPPAGYTGADSFSYTVTDANGSTDTASVTITLASMVWYVNNTASSGDGRSSSPFSTLAAAQTASAINDYIYVDRGDGTSSGQNAGITLKNGQQLLGENVALIIGADTLNPGSSAPTIGNSGGAGITLAQNNTVRGLNIGSTTGAAISGSSFGTLALDTVALSTGNAALSLSSGTANATFSAVTSSGGTNNVSLTSVDGTLNLGSGALSGASGNAFAVSGGAGTISYAGTISNSAADVVNIQNKTGGTVAFSGAVSSTSTGVTLLNNTGATITFSG</sequence>
<dbReference type="InterPro" id="IPR032812">
    <property type="entry name" value="SbsA_Ig"/>
</dbReference>
<feature type="non-terminal residue" evidence="3">
    <location>
        <position position="599"/>
    </location>
</feature>
<feature type="non-terminal residue" evidence="3">
    <location>
        <position position="1"/>
    </location>
</feature>
<keyword evidence="4" id="KW-1185">Reference proteome</keyword>
<reference evidence="3 4" key="1">
    <citation type="submission" date="2015-09" db="EMBL/GenBank/DDBJ databases">
        <title>Draft genome sequence of Kouleothrix aurantiaca JCM 19913.</title>
        <authorList>
            <person name="Hemp J."/>
        </authorList>
    </citation>
    <scope>NUCLEOTIDE SEQUENCE [LARGE SCALE GENOMIC DNA]</scope>
    <source>
        <strain evidence="3 4">COM-B</strain>
    </source>
</reference>
<dbReference type="Pfam" id="PF13205">
    <property type="entry name" value="Big_5"/>
    <property type="match status" value="2"/>
</dbReference>
<dbReference type="Proteomes" id="UP000050509">
    <property type="component" value="Unassembled WGS sequence"/>
</dbReference>
<evidence type="ECO:0000313" key="4">
    <source>
        <dbReference type="Proteomes" id="UP000050509"/>
    </source>
</evidence>
<comment type="caution">
    <text evidence="3">The sequence shown here is derived from an EMBL/GenBank/DDBJ whole genome shotgun (WGS) entry which is preliminary data.</text>
</comment>
<gene>
    <name evidence="3" type="ORF">SE17_27425</name>
</gene>
<accession>A0A0P9CXZ8</accession>
<dbReference type="Pfam" id="PF17963">
    <property type="entry name" value="Big_9"/>
    <property type="match status" value="1"/>
</dbReference>
<protein>
    <recommendedName>
        <fullName evidence="2">SbsA Ig-like domain-containing protein</fullName>
    </recommendedName>
</protein>
<dbReference type="Gene3D" id="2.60.40.1220">
    <property type="match status" value="2"/>
</dbReference>
<dbReference type="EMBL" id="LJCR01001441">
    <property type="protein sequence ID" value="KPV50356.1"/>
    <property type="molecule type" value="Genomic_DNA"/>
</dbReference>
<feature type="domain" description="SbsA Ig-like" evidence="2">
    <location>
        <begin position="46"/>
        <end position="149"/>
    </location>
</feature>
<dbReference type="InterPro" id="IPR014755">
    <property type="entry name" value="Cu-Rt/internalin_Ig-like"/>
</dbReference>
<name>A0A0P9CXZ8_9CHLR</name>
<evidence type="ECO:0000256" key="1">
    <source>
        <dbReference type="ARBA" id="ARBA00022729"/>
    </source>
</evidence>
<evidence type="ECO:0000313" key="3">
    <source>
        <dbReference type="EMBL" id="KPV50356.1"/>
    </source>
</evidence>